<feature type="compositionally biased region" description="Polar residues" evidence="1">
    <location>
        <begin position="152"/>
        <end position="169"/>
    </location>
</feature>
<evidence type="ECO:0008006" key="4">
    <source>
        <dbReference type="Google" id="ProtNLM"/>
    </source>
</evidence>
<feature type="region of interest" description="Disordered" evidence="1">
    <location>
        <begin position="322"/>
        <end position="341"/>
    </location>
</feature>
<gene>
    <name evidence="2" type="ORF">AJ79_00854</name>
</gene>
<dbReference type="OrthoDB" id="5421421at2759"/>
<dbReference type="AlphaFoldDB" id="A0A2B7Y9M6"/>
<keyword evidence="3" id="KW-1185">Reference proteome</keyword>
<sequence length="341" mass="38430">MASEGHSPCEEYSAAEEHGSGIPPIWADLSYQNRAPEINGFIEPEWVSPHSNFSTSVNPYVTPAHTTASMPTPISLADKPFLEPRQSPSQSHHDIPYREITDSTVHHGLGISGPSTTGYVQPGVFTFDHPHRQTLDNPFSPESQAGGFNPRPLNSATQPSASIARSSQGRGHVNIAPNPDGLLKMQHERRTSQSGETTQRRRSGSSRKTSGQRSRPSQMDRENDTVRSLRTERNLPWREIVSYTNAEFGTNYSASCLQMRMTRMRQRAQQWSEDDIRELRRAHDYWESAKFEIISQKMQEFGAGNFSASQCELKWQELKGDIHSEESDASEGPPRRRQRRS</sequence>
<dbReference type="Proteomes" id="UP000223968">
    <property type="component" value="Unassembled WGS sequence"/>
</dbReference>
<feature type="region of interest" description="Disordered" evidence="1">
    <location>
        <begin position="105"/>
        <end position="229"/>
    </location>
</feature>
<dbReference type="CDD" id="cd00167">
    <property type="entry name" value="SANT"/>
    <property type="match status" value="1"/>
</dbReference>
<accession>A0A2B7Y9M6</accession>
<protein>
    <recommendedName>
        <fullName evidence="4">Myb-like domain-containing protein</fullName>
    </recommendedName>
</protein>
<dbReference type="STRING" id="1447875.A0A2B7Y9M6"/>
<evidence type="ECO:0000313" key="3">
    <source>
        <dbReference type="Proteomes" id="UP000223968"/>
    </source>
</evidence>
<evidence type="ECO:0000313" key="2">
    <source>
        <dbReference type="EMBL" id="PGH17955.1"/>
    </source>
</evidence>
<dbReference type="InterPro" id="IPR001005">
    <property type="entry name" value="SANT/Myb"/>
</dbReference>
<reference evidence="2 3" key="1">
    <citation type="submission" date="2017-10" db="EMBL/GenBank/DDBJ databases">
        <title>Comparative genomics in systemic dimorphic fungi from Ajellomycetaceae.</title>
        <authorList>
            <person name="Munoz J.F."/>
            <person name="Mcewen J.G."/>
            <person name="Clay O.K."/>
            <person name="Cuomo C.A."/>
        </authorList>
    </citation>
    <scope>NUCLEOTIDE SEQUENCE [LARGE SCALE GENOMIC DNA]</scope>
    <source>
        <strain evidence="2 3">UAMH5409</strain>
    </source>
</reference>
<evidence type="ECO:0000256" key="1">
    <source>
        <dbReference type="SAM" id="MobiDB-lite"/>
    </source>
</evidence>
<name>A0A2B7Y9M6_9EURO</name>
<feature type="compositionally biased region" description="Low complexity" evidence="1">
    <location>
        <begin position="206"/>
        <end position="215"/>
    </location>
</feature>
<dbReference type="EMBL" id="PDNB01000007">
    <property type="protein sequence ID" value="PGH17955.1"/>
    <property type="molecule type" value="Genomic_DNA"/>
</dbReference>
<comment type="caution">
    <text evidence="2">The sequence shown here is derived from an EMBL/GenBank/DDBJ whole genome shotgun (WGS) entry which is preliminary data.</text>
</comment>
<proteinExistence type="predicted"/>
<feature type="compositionally biased region" description="Basic and acidic residues" evidence="1">
    <location>
        <begin position="218"/>
        <end position="229"/>
    </location>
</feature>
<organism evidence="2 3">
    <name type="scientific">Helicocarpus griseus UAMH5409</name>
    <dbReference type="NCBI Taxonomy" id="1447875"/>
    <lineage>
        <taxon>Eukaryota</taxon>
        <taxon>Fungi</taxon>
        <taxon>Dikarya</taxon>
        <taxon>Ascomycota</taxon>
        <taxon>Pezizomycotina</taxon>
        <taxon>Eurotiomycetes</taxon>
        <taxon>Eurotiomycetidae</taxon>
        <taxon>Onygenales</taxon>
        <taxon>Ajellomycetaceae</taxon>
        <taxon>Helicocarpus</taxon>
    </lineage>
</organism>